<accession>A0ABS3MLW4</accession>
<organism evidence="2 3">
    <name type="scientific">Bradyrhizobium quebecense</name>
    <dbReference type="NCBI Taxonomy" id="2748629"/>
    <lineage>
        <taxon>Bacteria</taxon>
        <taxon>Pseudomonadati</taxon>
        <taxon>Pseudomonadota</taxon>
        <taxon>Alphaproteobacteria</taxon>
        <taxon>Hyphomicrobiales</taxon>
        <taxon>Nitrobacteraceae</taxon>
        <taxon>Bradyrhizobium</taxon>
    </lineage>
</organism>
<protein>
    <submittedName>
        <fullName evidence="2">Uncharacterized protein</fullName>
    </submittedName>
</protein>
<evidence type="ECO:0000313" key="2">
    <source>
        <dbReference type="EMBL" id="MBO1432479.1"/>
    </source>
</evidence>
<dbReference type="EMBL" id="JAGEPA010000001">
    <property type="protein sequence ID" value="MBO1432479.1"/>
    <property type="molecule type" value="Genomic_DNA"/>
</dbReference>
<proteinExistence type="predicted"/>
<sequence length="171" mass="18565">MTKDGRKSRGTKGSEVKVLPWRTFKDRQSGIWIEETVAQITETGQPELIESLYRNSIPKDAKFRKLWQLITVNGTRRPDGDLCPCPMCAPNRFLTGTLVWFPDLQCCAFIGNCCADADVLAEADKGMEVRGEEEVRGGLPSREPAAGGSEVGHLGEAEAGRPGGDAGLSEV</sequence>
<feature type="region of interest" description="Disordered" evidence="1">
    <location>
        <begin position="130"/>
        <end position="171"/>
    </location>
</feature>
<reference evidence="2" key="1">
    <citation type="journal article" date="2021" name="Int. J. Syst. Evol. Microbiol.">
        <title>Bradyrhizobium septentrionale sp. nov. (sv. septentrionale) and Bradyrhizobium quebecense sp. nov. (sv. septentrionale) associated with legumes native to Canada possess rearranged symbiosis genes and numerous insertion sequences.</title>
        <authorList>
            <person name="Bromfield E.S.P."/>
            <person name="Cloutier S."/>
        </authorList>
    </citation>
    <scope>NUCLEOTIDE SEQUENCE</scope>
    <source>
        <strain evidence="2">12S5</strain>
    </source>
</reference>
<evidence type="ECO:0000256" key="1">
    <source>
        <dbReference type="SAM" id="MobiDB-lite"/>
    </source>
</evidence>
<comment type="caution">
    <text evidence="2">The sequence shown here is derived from an EMBL/GenBank/DDBJ whole genome shotgun (WGS) entry which is preliminary data.</text>
</comment>
<name>A0ABS3MLW4_9BRAD</name>
<dbReference type="RefSeq" id="WP_207835009.1">
    <property type="nucleotide sequence ID" value="NZ_CP088282.1"/>
</dbReference>
<dbReference type="Proteomes" id="UP000692816">
    <property type="component" value="Unassembled WGS sequence"/>
</dbReference>
<evidence type="ECO:0000313" key="3">
    <source>
        <dbReference type="Proteomes" id="UP000692816"/>
    </source>
</evidence>
<gene>
    <name evidence="2" type="ORF">J4P68_23880</name>
</gene>
<feature type="compositionally biased region" description="Gly residues" evidence="1">
    <location>
        <begin position="161"/>
        <end position="171"/>
    </location>
</feature>
<keyword evidence="3" id="KW-1185">Reference proteome</keyword>